<sequence>MGRPEKGAGSVARIGRRVAAIALDWGIAMLISMFFFNSDPTANMIIFAATQMLFVGVTGHSIGHRVFGMQVQRLDGTAIKPLGGVVRTLLLCLIIPVLFSDSDQRGYHDRVGQTILVRI</sequence>
<name>M7NHM2_9MICC</name>
<evidence type="ECO:0000256" key="1">
    <source>
        <dbReference type="SAM" id="Phobius"/>
    </source>
</evidence>
<dbReference type="eggNOG" id="COG1714">
    <property type="taxonomic scope" value="Bacteria"/>
</dbReference>
<dbReference type="PATRIC" id="fig|1276920.7.peg.2544"/>
<keyword evidence="1" id="KW-0812">Transmembrane</keyword>
<comment type="caution">
    <text evidence="2">The sequence shown here is derived from an EMBL/GenBank/DDBJ whole genome shotgun (WGS) entry which is preliminary data.</text>
</comment>
<keyword evidence="3" id="KW-1185">Reference proteome</keyword>
<keyword evidence="1" id="KW-0472">Membrane</keyword>
<dbReference type="AlphaFoldDB" id="M7NHM2"/>
<reference evidence="2 3" key="1">
    <citation type="journal article" date="2013" name="Genome Announc.">
        <title>Draft Genome Sequence of Arthrobacter gangotriensis Strain Lz1yT, Isolated from a Penguin Rookery Soil Sample Collected in Antarctica, near the Indian Station Dakshin Gangotri.</title>
        <authorList>
            <person name="Shivaji S."/>
            <person name="Ara S."/>
            <person name="Bandi S."/>
            <person name="Singh A."/>
            <person name="Kumar Pinnaka A."/>
        </authorList>
    </citation>
    <scope>NUCLEOTIDE SEQUENCE [LARGE SCALE GENOMIC DNA]</scope>
    <source>
        <strain evidence="2 3">Lz1y</strain>
    </source>
</reference>
<dbReference type="EMBL" id="AOCK01000007">
    <property type="protein sequence ID" value="EMQ98038.1"/>
    <property type="molecule type" value="Genomic_DNA"/>
</dbReference>
<feature type="transmembrane region" description="Helical" evidence="1">
    <location>
        <begin position="18"/>
        <end position="36"/>
    </location>
</feature>
<accession>M7NHM2</accession>
<protein>
    <submittedName>
        <fullName evidence="2">RDD family protein</fullName>
    </submittedName>
</protein>
<dbReference type="STRING" id="1276920.ADIAG_02548"/>
<feature type="transmembrane region" description="Helical" evidence="1">
    <location>
        <begin position="42"/>
        <end position="62"/>
    </location>
</feature>
<gene>
    <name evidence="2" type="ORF">ADIAG_02548</name>
</gene>
<organism evidence="2 3">
    <name type="scientific">Paeniglutamicibacter gangotriensis Lz1y</name>
    <dbReference type="NCBI Taxonomy" id="1276920"/>
    <lineage>
        <taxon>Bacteria</taxon>
        <taxon>Bacillati</taxon>
        <taxon>Actinomycetota</taxon>
        <taxon>Actinomycetes</taxon>
        <taxon>Micrococcales</taxon>
        <taxon>Micrococcaceae</taxon>
        <taxon>Paeniglutamicibacter</taxon>
    </lineage>
</organism>
<evidence type="ECO:0000313" key="2">
    <source>
        <dbReference type="EMBL" id="EMQ98038.1"/>
    </source>
</evidence>
<evidence type="ECO:0000313" key="3">
    <source>
        <dbReference type="Proteomes" id="UP000012015"/>
    </source>
</evidence>
<keyword evidence="1" id="KW-1133">Transmembrane helix</keyword>
<proteinExistence type="predicted"/>
<feature type="transmembrane region" description="Helical" evidence="1">
    <location>
        <begin position="82"/>
        <end position="99"/>
    </location>
</feature>
<dbReference type="Proteomes" id="UP000012015">
    <property type="component" value="Unassembled WGS sequence"/>
</dbReference>